<dbReference type="PANTHER" id="PTHR35121:SF4">
    <property type="entry name" value="SWIM-TYPE DOMAIN-CONTAINING PROTEIN"/>
    <property type="match status" value="1"/>
</dbReference>
<name>A0AA88UR26_9ASTE</name>
<gene>
    <name evidence="1" type="ORF">RJ640_029393</name>
</gene>
<dbReference type="EMBL" id="JAVXUO010000154">
    <property type="protein sequence ID" value="KAK2994950.1"/>
    <property type="molecule type" value="Genomic_DNA"/>
</dbReference>
<evidence type="ECO:0000313" key="2">
    <source>
        <dbReference type="Proteomes" id="UP001187471"/>
    </source>
</evidence>
<evidence type="ECO:0000313" key="1">
    <source>
        <dbReference type="EMBL" id="KAK2994950.1"/>
    </source>
</evidence>
<protein>
    <submittedName>
        <fullName evidence="1">Uncharacterized protein</fullName>
    </submittedName>
</protein>
<dbReference type="AlphaFoldDB" id="A0AA88UR26"/>
<organism evidence="1 2">
    <name type="scientific">Escallonia rubra</name>
    <dbReference type="NCBI Taxonomy" id="112253"/>
    <lineage>
        <taxon>Eukaryota</taxon>
        <taxon>Viridiplantae</taxon>
        <taxon>Streptophyta</taxon>
        <taxon>Embryophyta</taxon>
        <taxon>Tracheophyta</taxon>
        <taxon>Spermatophyta</taxon>
        <taxon>Magnoliopsida</taxon>
        <taxon>eudicotyledons</taxon>
        <taxon>Gunneridae</taxon>
        <taxon>Pentapetalae</taxon>
        <taxon>asterids</taxon>
        <taxon>campanulids</taxon>
        <taxon>Escalloniales</taxon>
        <taxon>Escalloniaceae</taxon>
        <taxon>Escallonia</taxon>
    </lineage>
</organism>
<dbReference type="PANTHER" id="PTHR35121">
    <property type="entry name" value="HOMEODOMAIN PROTEIN 8, PUTATIVE-RELATED"/>
    <property type="match status" value="1"/>
</dbReference>
<comment type="caution">
    <text evidence="1">The sequence shown here is derived from an EMBL/GenBank/DDBJ whole genome shotgun (WGS) entry which is preliminary data.</text>
</comment>
<reference evidence="1" key="1">
    <citation type="submission" date="2022-12" db="EMBL/GenBank/DDBJ databases">
        <title>Draft genome assemblies for two species of Escallonia (Escalloniales).</title>
        <authorList>
            <person name="Chanderbali A."/>
            <person name="Dervinis C."/>
            <person name="Anghel I."/>
            <person name="Soltis D."/>
            <person name="Soltis P."/>
            <person name="Zapata F."/>
        </authorList>
    </citation>
    <scope>NUCLEOTIDE SEQUENCE</scope>
    <source>
        <strain evidence="1">UCBG92.1500</strain>
        <tissue evidence="1">Leaf</tissue>
    </source>
</reference>
<dbReference type="Proteomes" id="UP001187471">
    <property type="component" value="Unassembled WGS sequence"/>
</dbReference>
<sequence length="92" mass="10247">MITGAIDILLWYVFDGSLSMYDMEIDRRPYHRNCNCALHKLKRAYPDAFGAHRSLVQISPAMSSGIQKTVDISAVVRFELGRAVLCGGVSKN</sequence>
<proteinExistence type="predicted"/>
<keyword evidence="2" id="KW-1185">Reference proteome</keyword>
<accession>A0AA88UR26</accession>